<feature type="region of interest" description="Disordered" evidence="1">
    <location>
        <begin position="238"/>
        <end position="257"/>
    </location>
</feature>
<feature type="compositionally biased region" description="Polar residues" evidence="1">
    <location>
        <begin position="367"/>
        <end position="379"/>
    </location>
</feature>
<protein>
    <submittedName>
        <fullName evidence="2">DENN domain-containing protein Crag</fullName>
    </submittedName>
</protein>
<gene>
    <name evidence="2" type="ORF">KUF71_012713</name>
</gene>
<feature type="compositionally biased region" description="Acidic residues" evidence="1">
    <location>
        <begin position="733"/>
        <end position="742"/>
    </location>
</feature>
<reference evidence="2" key="2">
    <citation type="journal article" date="2023" name="BMC Genomics">
        <title>Pest status, molecular evolution, and epigenetic factors derived from the genome assembly of Frankliniella fusca, a thysanopteran phytovirus vector.</title>
        <authorList>
            <person name="Catto M.A."/>
            <person name="Labadie P.E."/>
            <person name="Jacobson A.L."/>
            <person name="Kennedy G.G."/>
            <person name="Srinivasan R."/>
            <person name="Hunt B.G."/>
        </authorList>
    </citation>
    <scope>NUCLEOTIDE SEQUENCE</scope>
    <source>
        <strain evidence="2">PL_HMW_Pooled</strain>
    </source>
</reference>
<feature type="non-terminal residue" evidence="2">
    <location>
        <position position="1"/>
    </location>
</feature>
<feature type="region of interest" description="Disordered" evidence="1">
    <location>
        <begin position="385"/>
        <end position="404"/>
    </location>
</feature>
<feature type="region of interest" description="Disordered" evidence="1">
    <location>
        <begin position="343"/>
        <end position="379"/>
    </location>
</feature>
<comment type="caution">
    <text evidence="2">The sequence shown here is derived from an EMBL/GenBank/DDBJ whole genome shotgun (WGS) entry which is preliminary data.</text>
</comment>
<evidence type="ECO:0000256" key="1">
    <source>
        <dbReference type="SAM" id="MobiDB-lite"/>
    </source>
</evidence>
<feature type="compositionally biased region" description="Polar residues" evidence="1">
    <location>
        <begin position="289"/>
        <end position="325"/>
    </location>
</feature>
<feature type="compositionally biased region" description="Basic and acidic residues" evidence="1">
    <location>
        <begin position="458"/>
        <end position="470"/>
    </location>
</feature>
<sequence length="1000" mass="112853">VYLFRDKDDHEFAYNETTPKTVPPIKRNGRFYERREVMQKDTFTMRRSLRSHGRPAVSFASAADKENVPKKKGKPKQTEQRACKEPSVKTRAGSKTQQQPSAFIDSSALSQRGVANISSQSGENTDLASGNFQLQETSSSVGRKLRLPSCSDIKRASEEQVEPLNEVYKNARQVTARLDSKLASAQPKEKFKPFVEGNSFEEARTSTSSLMSKPASTHLKSMADNALLVSYSFSEDSEASDKSQPLLKNSHRPESNLSQASQFLKNLPQTHQMNPNRRSAPDSIGFVQHRSTLDGSDSDNLPATANVQSTTGGGCQPSTSSGRKNSENFFTQRAVLASLQADTYSSDSEASLPKKRSAPDSIGFVQHRSTLDGSDSDNLSATTIVQSTTGGGCQPSTSSGRKNSDNFFTQRAVLASLQADTYSSDSEASLPKSVERTKPRPNLKTGSEYIQRRLAKSSKVDKSWESDRTCLSRPVVDTSKSRKSKSANLLQNQTVHEDDYDDYDDDPLDKSYEPMDSEDSESSGVSKHSSQLPERSHNSSSHPSKQQIRKNSSQHRPVSAGRIQKAVTSTQPNMQLHARIQQSVQEEDRVNSDVAPTAHSMLGLSPDLPRYDVKEILKSKCQDGKGKEYFELLQSGKRLDSKERKFVLRILVRWLYMNHASDPKAVTTDMKEGLAKSIVTTYPALKCCNQPDSLPWVQYFNRKHNTGWIPNCARHIQKKHRKRKTKSRKTAEEDQGSSEYGSDEIENLAQVMPSRLTKDDIYRGMLACFKTRKVERKRGATIDFFLKKYPHFKHFKGEIIVEEFQLMFPEALDMSRPFLAKLEKMLALPPVRRINLQHDDEIVRALVLLSHHLPHDIPSRGEKFDHSWAREEDLFVVLTVNDSIPAYVSQRLAETPNSPIQPYMILIKSQIDQKIVQVFLILDTKEMEVVTTSRRPTLQALSILMQAYCVFNVCHPFGWRNTLHFVQHYFMNVMEEQYFRCSRGGSYTSPSEIELWQKLQ</sequence>
<organism evidence="2 3">
    <name type="scientific">Frankliniella fusca</name>
    <dbReference type="NCBI Taxonomy" id="407009"/>
    <lineage>
        <taxon>Eukaryota</taxon>
        <taxon>Metazoa</taxon>
        <taxon>Ecdysozoa</taxon>
        <taxon>Arthropoda</taxon>
        <taxon>Hexapoda</taxon>
        <taxon>Insecta</taxon>
        <taxon>Pterygota</taxon>
        <taxon>Neoptera</taxon>
        <taxon>Paraneoptera</taxon>
        <taxon>Thysanoptera</taxon>
        <taxon>Terebrantia</taxon>
        <taxon>Thripoidea</taxon>
        <taxon>Thripidae</taxon>
        <taxon>Frankliniella</taxon>
    </lineage>
</organism>
<feature type="region of interest" description="Disordered" evidence="1">
    <location>
        <begin position="420"/>
        <end position="574"/>
    </location>
</feature>
<feature type="compositionally biased region" description="Basic and acidic residues" evidence="1">
    <location>
        <begin position="76"/>
        <end position="88"/>
    </location>
</feature>
<evidence type="ECO:0000313" key="3">
    <source>
        <dbReference type="Proteomes" id="UP001219518"/>
    </source>
</evidence>
<dbReference type="Proteomes" id="UP001219518">
    <property type="component" value="Unassembled WGS sequence"/>
</dbReference>
<proteinExistence type="predicted"/>
<evidence type="ECO:0000313" key="2">
    <source>
        <dbReference type="EMBL" id="KAK3924580.1"/>
    </source>
</evidence>
<feature type="region of interest" description="Disordered" evidence="1">
    <location>
        <begin position="288"/>
        <end position="325"/>
    </location>
</feature>
<feature type="region of interest" description="Disordered" evidence="1">
    <location>
        <begin position="46"/>
        <end position="101"/>
    </location>
</feature>
<feature type="compositionally biased region" description="Acidic residues" evidence="1">
    <location>
        <begin position="498"/>
        <end position="507"/>
    </location>
</feature>
<accession>A0AAE1HNG6</accession>
<keyword evidence="3" id="KW-1185">Reference proteome</keyword>
<feature type="region of interest" description="Disordered" evidence="1">
    <location>
        <begin position="716"/>
        <end position="742"/>
    </location>
</feature>
<feature type="compositionally biased region" description="Basic residues" evidence="1">
    <location>
        <begin position="716"/>
        <end position="728"/>
    </location>
</feature>
<reference evidence="2" key="1">
    <citation type="submission" date="2021-07" db="EMBL/GenBank/DDBJ databases">
        <authorList>
            <person name="Catto M.A."/>
            <person name="Jacobson A."/>
            <person name="Kennedy G."/>
            <person name="Labadie P."/>
            <person name="Hunt B.G."/>
            <person name="Srinivasan R."/>
        </authorList>
    </citation>
    <scope>NUCLEOTIDE SEQUENCE</scope>
    <source>
        <strain evidence="2">PL_HMW_Pooled</strain>
        <tissue evidence="2">Head</tissue>
    </source>
</reference>
<dbReference type="AlphaFoldDB" id="A0AAE1HNG6"/>
<dbReference type="EMBL" id="JAHWGI010001195">
    <property type="protein sequence ID" value="KAK3924580.1"/>
    <property type="molecule type" value="Genomic_DNA"/>
</dbReference>
<feature type="compositionally biased region" description="Polar residues" evidence="1">
    <location>
        <begin position="522"/>
        <end position="556"/>
    </location>
</feature>
<name>A0AAE1HNG6_9NEOP</name>